<dbReference type="AlphaFoldDB" id="N9D0A7"/>
<accession>N9D0A7</accession>
<dbReference type="GeneID" id="69460734"/>
<evidence type="ECO:0000313" key="1">
    <source>
        <dbReference type="EMBL" id="ENV91316.1"/>
    </source>
</evidence>
<organism evidence="1 2">
    <name type="scientific">Acinetobacter bereziniae LMG 1003 = CIP 70.12</name>
    <dbReference type="NCBI Taxonomy" id="981324"/>
    <lineage>
        <taxon>Bacteria</taxon>
        <taxon>Pseudomonadati</taxon>
        <taxon>Pseudomonadota</taxon>
        <taxon>Gammaproteobacteria</taxon>
        <taxon>Moraxellales</taxon>
        <taxon>Moraxellaceae</taxon>
        <taxon>Acinetobacter</taxon>
    </lineage>
</organism>
<dbReference type="PATRIC" id="fig|1217650.3.peg.3757"/>
<gene>
    <name evidence="1" type="ORF">F938_03820</name>
</gene>
<dbReference type="HOGENOM" id="CLU_2103689_0_0_6"/>
<reference evidence="1 2" key="1">
    <citation type="submission" date="2013-02" db="EMBL/GenBank/DDBJ databases">
        <title>The Genome Sequence of Acinetobacter bereziniae CIP 70.12.</title>
        <authorList>
            <consortium name="The Broad Institute Genome Sequencing Platform"/>
            <consortium name="The Broad Institute Genome Sequencing Center for Infectious Disease"/>
            <person name="Cerqueira G."/>
            <person name="Feldgarden M."/>
            <person name="Courvalin P."/>
            <person name="Perichon B."/>
            <person name="Grillot-Courvalin C."/>
            <person name="Clermont D."/>
            <person name="Rocha E."/>
            <person name="Yoon E.-J."/>
            <person name="Nemec A."/>
            <person name="Walker B."/>
            <person name="Young S.K."/>
            <person name="Zeng Q."/>
            <person name="Gargeya S."/>
            <person name="Fitzgerald M."/>
            <person name="Haas B."/>
            <person name="Abouelleil A."/>
            <person name="Alvarado L."/>
            <person name="Arachchi H.M."/>
            <person name="Berlin A.M."/>
            <person name="Chapman S.B."/>
            <person name="Dewar J."/>
            <person name="Goldberg J."/>
            <person name="Griggs A."/>
            <person name="Gujja S."/>
            <person name="Hansen M."/>
            <person name="Howarth C."/>
            <person name="Imamovic A."/>
            <person name="Larimer J."/>
            <person name="McCowan C."/>
            <person name="Murphy C."/>
            <person name="Neiman D."/>
            <person name="Pearson M."/>
            <person name="Priest M."/>
            <person name="Roberts A."/>
            <person name="Saif S."/>
            <person name="Shea T."/>
            <person name="Sisk P."/>
            <person name="Sykes S."/>
            <person name="Wortman J."/>
            <person name="Nusbaum C."/>
            <person name="Birren B."/>
        </authorList>
    </citation>
    <scope>NUCLEOTIDE SEQUENCE [LARGE SCALE GENOMIC DNA]</scope>
    <source>
        <strain evidence="1 2">CIP 70.12</strain>
    </source>
</reference>
<keyword evidence="2" id="KW-1185">Reference proteome</keyword>
<protein>
    <submittedName>
        <fullName evidence="1">Uncharacterized protein</fullName>
    </submittedName>
</protein>
<comment type="caution">
    <text evidence="1">The sequence shown here is derived from an EMBL/GenBank/DDBJ whole genome shotgun (WGS) entry which is preliminary data.</text>
</comment>
<dbReference type="RefSeq" id="WP_005034302.1">
    <property type="nucleotide sequence ID" value="NZ_KB849756.1"/>
</dbReference>
<dbReference type="Proteomes" id="UP000013251">
    <property type="component" value="Unassembled WGS sequence"/>
</dbReference>
<proteinExistence type="predicted"/>
<sequence length="115" mass="13073">MSQNVSQEIIDLLSKSGIIFTLTVPIPYGTTQINLDKNLVSEYVLDKYLALAKYYGVSKSEYVLWLQQNMSVICCGTTKQGKRCKKTVKDGNHVDIQQWIKMQGLVCELHESELK</sequence>
<name>N9D0A7_ACIBZ</name>
<dbReference type="EMBL" id="APQG01000047">
    <property type="protein sequence ID" value="ENV91316.1"/>
    <property type="molecule type" value="Genomic_DNA"/>
</dbReference>
<evidence type="ECO:0000313" key="2">
    <source>
        <dbReference type="Proteomes" id="UP000013251"/>
    </source>
</evidence>